<name>A0ABU6S1E5_9FABA</name>
<feature type="non-terminal residue" evidence="1">
    <location>
        <position position="1"/>
    </location>
</feature>
<keyword evidence="2" id="KW-1185">Reference proteome</keyword>
<proteinExistence type="predicted"/>
<reference evidence="1 2" key="1">
    <citation type="journal article" date="2023" name="Plants (Basel)">
        <title>Bridging the Gap: Combining Genomics and Transcriptomics Approaches to Understand Stylosanthes scabra, an Orphan Legume from the Brazilian Caatinga.</title>
        <authorList>
            <person name="Ferreira-Neto J.R.C."/>
            <person name="da Silva M.D."/>
            <person name="Binneck E."/>
            <person name="de Melo N.F."/>
            <person name="da Silva R.H."/>
            <person name="de Melo A.L.T.M."/>
            <person name="Pandolfi V."/>
            <person name="Bustamante F.O."/>
            <person name="Brasileiro-Vidal A.C."/>
            <person name="Benko-Iseppon A.M."/>
        </authorList>
    </citation>
    <scope>NUCLEOTIDE SEQUENCE [LARGE SCALE GENOMIC DNA]</scope>
    <source>
        <tissue evidence="1">Leaves</tissue>
    </source>
</reference>
<evidence type="ECO:0000313" key="2">
    <source>
        <dbReference type="Proteomes" id="UP001341840"/>
    </source>
</evidence>
<accession>A0ABU6S1E5</accession>
<evidence type="ECO:0000313" key="1">
    <source>
        <dbReference type="EMBL" id="MED6130048.1"/>
    </source>
</evidence>
<feature type="non-terminal residue" evidence="1">
    <location>
        <position position="129"/>
    </location>
</feature>
<gene>
    <name evidence="1" type="ORF">PIB30_114265</name>
</gene>
<comment type="caution">
    <text evidence="1">The sequence shown here is derived from an EMBL/GenBank/DDBJ whole genome shotgun (WGS) entry which is preliminary data.</text>
</comment>
<dbReference type="Proteomes" id="UP001341840">
    <property type="component" value="Unassembled WGS sequence"/>
</dbReference>
<sequence length="129" mass="14470">KNLMAKAANQIRDLGHTAELNADFDSWWGSVVAVLQGAVLGVAAEPEPEPEDVGSSDPKHLYMLVENVSYDVEDTESYFSFSFAFKHRMLSITDKDNDTMDLKERGRVTPDWPLRENLLINSPLPEFLG</sequence>
<organism evidence="1 2">
    <name type="scientific">Stylosanthes scabra</name>
    <dbReference type="NCBI Taxonomy" id="79078"/>
    <lineage>
        <taxon>Eukaryota</taxon>
        <taxon>Viridiplantae</taxon>
        <taxon>Streptophyta</taxon>
        <taxon>Embryophyta</taxon>
        <taxon>Tracheophyta</taxon>
        <taxon>Spermatophyta</taxon>
        <taxon>Magnoliopsida</taxon>
        <taxon>eudicotyledons</taxon>
        <taxon>Gunneridae</taxon>
        <taxon>Pentapetalae</taxon>
        <taxon>rosids</taxon>
        <taxon>fabids</taxon>
        <taxon>Fabales</taxon>
        <taxon>Fabaceae</taxon>
        <taxon>Papilionoideae</taxon>
        <taxon>50 kb inversion clade</taxon>
        <taxon>dalbergioids sensu lato</taxon>
        <taxon>Dalbergieae</taxon>
        <taxon>Pterocarpus clade</taxon>
        <taxon>Stylosanthes</taxon>
    </lineage>
</organism>
<protein>
    <submittedName>
        <fullName evidence="1">Uncharacterized protein</fullName>
    </submittedName>
</protein>
<dbReference type="EMBL" id="JASCZI010040441">
    <property type="protein sequence ID" value="MED6130048.1"/>
    <property type="molecule type" value="Genomic_DNA"/>
</dbReference>